<feature type="non-terminal residue" evidence="1">
    <location>
        <position position="1"/>
    </location>
</feature>
<name>A0A382R5R3_9ZZZZ</name>
<proteinExistence type="predicted"/>
<evidence type="ECO:0000313" key="1">
    <source>
        <dbReference type="EMBL" id="SVC93084.1"/>
    </source>
</evidence>
<dbReference type="AlphaFoldDB" id="A0A382R5R3"/>
<sequence length="59" mass="7167">NVIYYQFKMEYPKDLRIFWDGNITAHTINRISFHINIHYQFDNNGKSYFEFSNGLGFQL</sequence>
<protein>
    <recommendedName>
        <fullName evidence="2">Outer membrane protein beta-barrel domain-containing protein</fullName>
    </recommendedName>
</protein>
<dbReference type="EMBL" id="UINC01119335">
    <property type="protein sequence ID" value="SVC93084.1"/>
    <property type="molecule type" value="Genomic_DNA"/>
</dbReference>
<reference evidence="1" key="1">
    <citation type="submission" date="2018-05" db="EMBL/GenBank/DDBJ databases">
        <authorList>
            <person name="Lanie J.A."/>
            <person name="Ng W.-L."/>
            <person name="Kazmierczak K.M."/>
            <person name="Andrzejewski T.M."/>
            <person name="Davidsen T.M."/>
            <person name="Wayne K.J."/>
            <person name="Tettelin H."/>
            <person name="Glass J.I."/>
            <person name="Rusch D."/>
            <person name="Podicherti R."/>
            <person name="Tsui H.-C.T."/>
            <person name="Winkler M.E."/>
        </authorList>
    </citation>
    <scope>NUCLEOTIDE SEQUENCE</scope>
</reference>
<gene>
    <name evidence="1" type="ORF">METZ01_LOCUS345938</name>
</gene>
<evidence type="ECO:0008006" key="2">
    <source>
        <dbReference type="Google" id="ProtNLM"/>
    </source>
</evidence>
<accession>A0A382R5R3</accession>
<organism evidence="1">
    <name type="scientific">marine metagenome</name>
    <dbReference type="NCBI Taxonomy" id="408172"/>
    <lineage>
        <taxon>unclassified sequences</taxon>
        <taxon>metagenomes</taxon>
        <taxon>ecological metagenomes</taxon>
    </lineage>
</organism>